<gene>
    <name evidence="1" type="ORF">GCM10022409_29840</name>
</gene>
<accession>A0ABP7UF35</accession>
<evidence type="ECO:0008006" key="3">
    <source>
        <dbReference type="Google" id="ProtNLM"/>
    </source>
</evidence>
<evidence type="ECO:0000313" key="2">
    <source>
        <dbReference type="Proteomes" id="UP001501469"/>
    </source>
</evidence>
<sequence>MAASVPVVSAGSIDQRFAQLIQQFGLTKNSFAISLGKTASVVQHLIDGRNKPGFDLMCKVFEIYPNVSRDWLLLGRGPMLVGNNGSVAAPVVQSEPSASEPNFEPIDLSDVAHRVARRPTVTRLHPEEIAATLALASAAAGTPAAHVSLPVAPASGVDESIVSQSSPPTQLPIFDMSQSAKKEVDMPSVSTQRPVRPFRPVPTPGAHQDAAFAPAEPSAELPPINAPVETTAVPVQPIQSVATAPIGAPATAPATPNPDGYIAAAIHAQHLQHQLALAELRNQHLLEQQQMLREMLAMARQGMV</sequence>
<evidence type="ECO:0000313" key="1">
    <source>
        <dbReference type="EMBL" id="GAA4041858.1"/>
    </source>
</evidence>
<comment type="caution">
    <text evidence="1">The sequence shown here is derived from an EMBL/GenBank/DDBJ whole genome shotgun (WGS) entry which is preliminary data.</text>
</comment>
<dbReference type="EMBL" id="BAABDK010000023">
    <property type="protein sequence ID" value="GAA4041858.1"/>
    <property type="molecule type" value="Genomic_DNA"/>
</dbReference>
<keyword evidence="2" id="KW-1185">Reference proteome</keyword>
<proteinExistence type="predicted"/>
<organism evidence="1 2">
    <name type="scientific">Hymenobacter glaciei</name>
    <dbReference type="NCBI Taxonomy" id="877209"/>
    <lineage>
        <taxon>Bacteria</taxon>
        <taxon>Pseudomonadati</taxon>
        <taxon>Bacteroidota</taxon>
        <taxon>Cytophagia</taxon>
        <taxon>Cytophagales</taxon>
        <taxon>Hymenobacteraceae</taxon>
        <taxon>Hymenobacter</taxon>
    </lineage>
</organism>
<reference evidence="2" key="1">
    <citation type="journal article" date="2019" name="Int. J. Syst. Evol. Microbiol.">
        <title>The Global Catalogue of Microorganisms (GCM) 10K type strain sequencing project: providing services to taxonomists for standard genome sequencing and annotation.</title>
        <authorList>
            <consortium name="The Broad Institute Genomics Platform"/>
            <consortium name="The Broad Institute Genome Sequencing Center for Infectious Disease"/>
            <person name="Wu L."/>
            <person name="Ma J."/>
        </authorList>
    </citation>
    <scope>NUCLEOTIDE SEQUENCE [LARGE SCALE GENOMIC DNA]</scope>
    <source>
        <strain evidence="2">JCM 17225</strain>
    </source>
</reference>
<name>A0ABP7UF35_9BACT</name>
<dbReference type="Proteomes" id="UP001501469">
    <property type="component" value="Unassembled WGS sequence"/>
</dbReference>
<protein>
    <recommendedName>
        <fullName evidence="3">HTH cro/C1-type domain-containing protein</fullName>
    </recommendedName>
</protein>